<dbReference type="InterPro" id="IPR040265">
    <property type="entry name" value="CHUP1/IPGA1-like"/>
</dbReference>
<name>A0A833RLD4_9POAL</name>
<dbReference type="PANTHER" id="PTHR31342">
    <property type="entry name" value="PROTEIN CHUP1, CHLOROPLASTIC"/>
    <property type="match status" value="1"/>
</dbReference>
<organism evidence="5 6">
    <name type="scientific">Carex littledalei</name>
    <dbReference type="NCBI Taxonomy" id="544730"/>
    <lineage>
        <taxon>Eukaryota</taxon>
        <taxon>Viridiplantae</taxon>
        <taxon>Streptophyta</taxon>
        <taxon>Embryophyta</taxon>
        <taxon>Tracheophyta</taxon>
        <taxon>Spermatophyta</taxon>
        <taxon>Magnoliopsida</taxon>
        <taxon>Liliopsida</taxon>
        <taxon>Poales</taxon>
        <taxon>Cyperaceae</taxon>
        <taxon>Cyperoideae</taxon>
        <taxon>Cariceae</taxon>
        <taxon>Carex</taxon>
        <taxon>Carex subgen. Euthyceras</taxon>
    </lineage>
</organism>
<dbReference type="AlphaFoldDB" id="A0A833RLD4"/>
<feature type="compositionally biased region" description="Polar residues" evidence="3">
    <location>
        <begin position="384"/>
        <end position="401"/>
    </location>
</feature>
<feature type="region of interest" description="Disordered" evidence="3">
    <location>
        <begin position="383"/>
        <end position="402"/>
    </location>
</feature>
<evidence type="ECO:0000256" key="3">
    <source>
        <dbReference type="SAM" id="MobiDB-lite"/>
    </source>
</evidence>
<protein>
    <submittedName>
        <fullName evidence="5">Protein CHUP1</fullName>
    </submittedName>
</protein>
<dbReference type="GO" id="GO:0072699">
    <property type="term" value="P:protein localization to cortical microtubule cytoskeleton"/>
    <property type="evidence" value="ECO:0007669"/>
    <property type="project" value="TreeGrafter"/>
</dbReference>
<reference evidence="5" key="1">
    <citation type="submission" date="2020-01" db="EMBL/GenBank/DDBJ databases">
        <title>Genome sequence of Kobresia littledalei, the first chromosome-level genome in the family Cyperaceae.</title>
        <authorList>
            <person name="Qu G."/>
        </authorList>
    </citation>
    <scope>NUCLEOTIDE SEQUENCE</scope>
    <source>
        <strain evidence="5">C.B.Clarke</strain>
        <tissue evidence="5">Leaf</tissue>
    </source>
</reference>
<feature type="compositionally biased region" description="Basic and acidic residues" evidence="3">
    <location>
        <begin position="44"/>
        <end position="59"/>
    </location>
</feature>
<evidence type="ECO:0000256" key="1">
    <source>
        <dbReference type="ARBA" id="ARBA00023054"/>
    </source>
</evidence>
<dbReference type="EMBL" id="SWLB01000001">
    <property type="protein sequence ID" value="KAF3341542.1"/>
    <property type="molecule type" value="Genomic_DNA"/>
</dbReference>
<gene>
    <name evidence="5" type="ORF">FCM35_KLT00180</name>
</gene>
<feature type="region of interest" description="Disordered" evidence="3">
    <location>
        <begin position="44"/>
        <end position="93"/>
    </location>
</feature>
<evidence type="ECO:0000256" key="4">
    <source>
        <dbReference type="SAM" id="Phobius"/>
    </source>
</evidence>
<sequence>MEFLTKGREVKPLILKLSIVIAFSFPVFLLSQFRSWRIRPALKEESHDKNKDKDLEKINKGTTRSNSASPSATSSSITSINNTTTEPSTTKKCRLNEEAMFDLPERNNKSASKILSTTKDKEVTSVDEQILQLTNMIVSLQERERSLEQQLSKYQGMQEQENMIRELESKLKICKVEAKIYNMKIETLKIDNQRLQAYEDDSKTKIKTLKKKLKEVEDENGILVGLHRKVSILHEDKLRKLIDQENKVATLQKKNSELLNENSDLLKKLELALQKCSEAEEALKEVECLKLANEELIKDIETHKLNSSKDTEELVYLRWVNTCLRYELRNFNPSSGKSAKDLDNNLSQESKDMAKNLILEYASSISENDQEYPCNLLDEAWANSKPTTPSSTTGRQKNQSKGPEFFNKLAKFMLKKKSRNHEEIDGSEEMLRTSSGSLEEILSSRGSYKQSSSSGSNTTPVQEVDVIDSIKRKRLEELAAQRRALECEKADLRSFANQLNRSKELQLYCKKSTSFSN</sequence>
<dbReference type="PANTHER" id="PTHR31342:SF4">
    <property type="entry name" value="ACTIN BINDING PROTEIN FAMILY"/>
    <property type="match status" value="1"/>
</dbReference>
<evidence type="ECO:0000256" key="2">
    <source>
        <dbReference type="SAM" id="Coils"/>
    </source>
</evidence>
<feature type="coiled-coil region" evidence="2">
    <location>
        <begin position="130"/>
        <end position="306"/>
    </location>
</feature>
<proteinExistence type="predicted"/>
<feature type="compositionally biased region" description="Low complexity" evidence="3">
    <location>
        <begin position="62"/>
        <end position="90"/>
    </location>
</feature>
<accession>A0A833RLD4</accession>
<dbReference type="Proteomes" id="UP000623129">
    <property type="component" value="Unassembled WGS sequence"/>
</dbReference>
<keyword evidence="4" id="KW-0472">Membrane</keyword>
<keyword evidence="1 2" id="KW-0175">Coiled coil</keyword>
<feature type="region of interest" description="Disordered" evidence="3">
    <location>
        <begin position="418"/>
        <end position="462"/>
    </location>
</feature>
<feature type="compositionally biased region" description="Low complexity" evidence="3">
    <location>
        <begin position="443"/>
        <end position="456"/>
    </location>
</feature>
<feature type="transmembrane region" description="Helical" evidence="4">
    <location>
        <begin position="13"/>
        <end position="33"/>
    </location>
</feature>
<keyword evidence="4" id="KW-0812">Transmembrane</keyword>
<evidence type="ECO:0000313" key="6">
    <source>
        <dbReference type="Proteomes" id="UP000623129"/>
    </source>
</evidence>
<comment type="caution">
    <text evidence="5">The sequence shown here is derived from an EMBL/GenBank/DDBJ whole genome shotgun (WGS) entry which is preliminary data.</text>
</comment>
<evidence type="ECO:0000313" key="5">
    <source>
        <dbReference type="EMBL" id="KAF3341542.1"/>
    </source>
</evidence>
<dbReference type="GO" id="GO:0055028">
    <property type="term" value="C:cortical microtubule"/>
    <property type="evidence" value="ECO:0007669"/>
    <property type="project" value="TreeGrafter"/>
</dbReference>
<keyword evidence="6" id="KW-1185">Reference proteome</keyword>
<keyword evidence="4" id="KW-1133">Transmembrane helix</keyword>
<dbReference type="OrthoDB" id="1870283at2759"/>